<feature type="non-terminal residue" evidence="2">
    <location>
        <position position="1"/>
    </location>
</feature>
<gene>
    <name evidence="2" type="ORF">PGLA1383_LOCUS47479</name>
</gene>
<dbReference type="EMBL" id="CAJNNV010030107">
    <property type="protein sequence ID" value="CAE8631364.1"/>
    <property type="molecule type" value="Genomic_DNA"/>
</dbReference>
<evidence type="ECO:0000313" key="2">
    <source>
        <dbReference type="EMBL" id="CAE8631364.1"/>
    </source>
</evidence>
<comment type="caution">
    <text evidence="2">The sequence shown here is derived from an EMBL/GenBank/DDBJ whole genome shotgun (WGS) entry which is preliminary data.</text>
</comment>
<evidence type="ECO:0000256" key="1">
    <source>
        <dbReference type="SAM" id="Phobius"/>
    </source>
</evidence>
<keyword evidence="3" id="KW-1185">Reference proteome</keyword>
<name>A0A813H0X0_POLGL</name>
<keyword evidence="1" id="KW-0812">Transmembrane</keyword>
<feature type="transmembrane region" description="Helical" evidence="1">
    <location>
        <begin position="44"/>
        <end position="66"/>
    </location>
</feature>
<evidence type="ECO:0000313" key="3">
    <source>
        <dbReference type="Proteomes" id="UP000654075"/>
    </source>
</evidence>
<organism evidence="2 3">
    <name type="scientific">Polarella glacialis</name>
    <name type="common">Dinoflagellate</name>
    <dbReference type="NCBI Taxonomy" id="89957"/>
    <lineage>
        <taxon>Eukaryota</taxon>
        <taxon>Sar</taxon>
        <taxon>Alveolata</taxon>
        <taxon>Dinophyceae</taxon>
        <taxon>Suessiales</taxon>
        <taxon>Suessiaceae</taxon>
        <taxon>Polarella</taxon>
    </lineage>
</organism>
<sequence>RSARMMWTFIAYFLAPLGVLVWMLELSSLQVLEKSARMVIGLKLSVGGVTASLPMAVAAFSFVAWICETLVLFNGNNYGGSQVIVTDLMLGKRWRAERNWWILNFNLIIWLTNWRVNTLLVRLREDKSAKSA</sequence>
<dbReference type="Proteomes" id="UP000654075">
    <property type="component" value="Unassembled WGS sequence"/>
</dbReference>
<feature type="transmembrane region" description="Helical" evidence="1">
    <location>
        <begin position="6"/>
        <end position="24"/>
    </location>
</feature>
<dbReference type="AlphaFoldDB" id="A0A813H0X0"/>
<protein>
    <submittedName>
        <fullName evidence="2">Uncharacterized protein</fullName>
    </submittedName>
</protein>
<accession>A0A813H0X0</accession>
<reference evidence="2" key="1">
    <citation type="submission" date="2021-02" db="EMBL/GenBank/DDBJ databases">
        <authorList>
            <person name="Dougan E. K."/>
            <person name="Rhodes N."/>
            <person name="Thang M."/>
            <person name="Chan C."/>
        </authorList>
    </citation>
    <scope>NUCLEOTIDE SEQUENCE</scope>
</reference>
<proteinExistence type="predicted"/>
<keyword evidence="1" id="KW-1133">Transmembrane helix</keyword>
<keyword evidence="1" id="KW-0472">Membrane</keyword>